<dbReference type="Gene3D" id="3.30.465.10">
    <property type="match status" value="1"/>
</dbReference>
<proteinExistence type="inferred from homology"/>
<feature type="domain" description="FAD-binding PCMH-type" evidence="6">
    <location>
        <begin position="49"/>
        <end position="219"/>
    </location>
</feature>
<dbReference type="RefSeq" id="WP_290247569.1">
    <property type="nucleotide sequence ID" value="NZ_JAUFQT010000001.1"/>
</dbReference>
<dbReference type="Pfam" id="PF08031">
    <property type="entry name" value="BBE"/>
    <property type="match status" value="1"/>
</dbReference>
<keyword evidence="5" id="KW-0560">Oxidoreductase</keyword>
<keyword evidence="8" id="KW-1185">Reference proteome</keyword>
<dbReference type="PROSITE" id="PS00862">
    <property type="entry name" value="OX2_COVAL_FAD"/>
    <property type="match status" value="1"/>
</dbReference>
<dbReference type="InterPro" id="IPR036318">
    <property type="entry name" value="FAD-bd_PCMH-like_sf"/>
</dbReference>
<evidence type="ECO:0000256" key="5">
    <source>
        <dbReference type="ARBA" id="ARBA00023002"/>
    </source>
</evidence>
<dbReference type="PROSITE" id="PS51387">
    <property type="entry name" value="FAD_PCMH"/>
    <property type="match status" value="1"/>
</dbReference>
<dbReference type="InterPro" id="IPR050416">
    <property type="entry name" value="FAD-linked_Oxidoreductase"/>
</dbReference>
<keyword evidence="4" id="KW-0274">FAD</keyword>
<evidence type="ECO:0000256" key="1">
    <source>
        <dbReference type="ARBA" id="ARBA00001974"/>
    </source>
</evidence>
<sequence>MSPSTIHNTKVVKLNETLVQELEHIVRGMVITPDSLEYDESRKVYNGMIDRYPSLIVKCSNVADVIHCVQFAKSHQLTVAIKGGGHNAGGLGMVDNGLVIDLSNMKGILFNLAENTVRVEGGCTLGDLDHATQAFGQAVPTGILSTTGISGLTLGGGLGHLSRAYGLTIDSLLEADMVLADGSFVKVDQENHPDLFWAIRGGGGNFGIVTSFKFQMHPVGIIQGGPMFWPLSEAREIMKFYREFILGAPKEIYCYFAFLTVPPVPIFPEELHLKKMCGLLWCNIGDEARSQKALQKFRDFKKPVLDYVGPIHFDHLQTMFDALYPKGLQWYWKADFVKDLSDEAIEENLKHANNLPTPHSTVHFYPINGASHDKSNTDTAFCYRDANWAQVIVGVDPDPANKDKISQWAKAYWDGIHPYSAGGAYVNFMMEEGTDRVKASYRDNYEKLAHIKAKYDPDNFFSINQNIPPKPNAGT</sequence>
<dbReference type="PANTHER" id="PTHR42973">
    <property type="entry name" value="BINDING OXIDOREDUCTASE, PUTATIVE (AFU_ORTHOLOGUE AFUA_1G17690)-RELATED"/>
    <property type="match status" value="1"/>
</dbReference>
<gene>
    <name evidence="7" type="ORF">ACFFUR_12655</name>
</gene>
<dbReference type="InterPro" id="IPR012951">
    <property type="entry name" value="BBE"/>
</dbReference>
<dbReference type="SUPFAM" id="SSF56176">
    <property type="entry name" value="FAD-binding/transporter-associated domain-like"/>
    <property type="match status" value="1"/>
</dbReference>
<evidence type="ECO:0000256" key="4">
    <source>
        <dbReference type="ARBA" id="ARBA00022827"/>
    </source>
</evidence>
<comment type="caution">
    <text evidence="7">The sequence shown here is derived from an EMBL/GenBank/DDBJ whole genome shotgun (WGS) entry which is preliminary data.</text>
</comment>
<comment type="cofactor">
    <cofactor evidence="1">
        <name>FAD</name>
        <dbReference type="ChEBI" id="CHEBI:57692"/>
    </cofactor>
</comment>
<name>A0ABV5J759_9BACT</name>
<evidence type="ECO:0000256" key="2">
    <source>
        <dbReference type="ARBA" id="ARBA00005466"/>
    </source>
</evidence>
<dbReference type="EMBL" id="JBHMEW010000063">
    <property type="protein sequence ID" value="MFB9212659.1"/>
    <property type="molecule type" value="Genomic_DNA"/>
</dbReference>
<dbReference type="Pfam" id="PF01565">
    <property type="entry name" value="FAD_binding_4"/>
    <property type="match status" value="1"/>
</dbReference>
<dbReference type="InterPro" id="IPR016167">
    <property type="entry name" value="FAD-bd_PCMH_sub1"/>
</dbReference>
<dbReference type="InterPro" id="IPR016169">
    <property type="entry name" value="FAD-bd_PCMH_sub2"/>
</dbReference>
<reference evidence="7 8" key="1">
    <citation type="submission" date="2024-09" db="EMBL/GenBank/DDBJ databases">
        <authorList>
            <person name="Sun Q."/>
            <person name="Mori K."/>
        </authorList>
    </citation>
    <scope>NUCLEOTIDE SEQUENCE [LARGE SCALE GENOMIC DNA]</scope>
    <source>
        <strain evidence="7 8">CECT 7682</strain>
    </source>
</reference>
<protein>
    <submittedName>
        <fullName evidence="7">FAD-binding oxidoreductase</fullName>
    </submittedName>
</protein>
<accession>A0ABV5J759</accession>
<dbReference type="InterPro" id="IPR006094">
    <property type="entry name" value="Oxid_FAD_bind_N"/>
</dbReference>
<dbReference type="PANTHER" id="PTHR42973:SF39">
    <property type="entry name" value="FAD-BINDING PCMH-TYPE DOMAIN-CONTAINING PROTEIN"/>
    <property type="match status" value="1"/>
</dbReference>
<dbReference type="Proteomes" id="UP001589654">
    <property type="component" value="Unassembled WGS sequence"/>
</dbReference>
<evidence type="ECO:0000256" key="3">
    <source>
        <dbReference type="ARBA" id="ARBA00022630"/>
    </source>
</evidence>
<keyword evidence="3" id="KW-0285">Flavoprotein</keyword>
<dbReference type="InterPro" id="IPR006093">
    <property type="entry name" value="Oxy_OxRdtase_FAD_BS"/>
</dbReference>
<evidence type="ECO:0000259" key="6">
    <source>
        <dbReference type="PROSITE" id="PS51387"/>
    </source>
</evidence>
<dbReference type="InterPro" id="IPR016166">
    <property type="entry name" value="FAD-bd_PCMH"/>
</dbReference>
<evidence type="ECO:0000313" key="7">
    <source>
        <dbReference type="EMBL" id="MFB9212659.1"/>
    </source>
</evidence>
<dbReference type="Gene3D" id="3.30.43.10">
    <property type="entry name" value="Uridine Diphospho-n-acetylenolpyruvylglucosamine Reductase, domain 2"/>
    <property type="match status" value="1"/>
</dbReference>
<evidence type="ECO:0000313" key="8">
    <source>
        <dbReference type="Proteomes" id="UP001589654"/>
    </source>
</evidence>
<organism evidence="7 8">
    <name type="scientific">Echinicola jeungdonensis</name>
    <dbReference type="NCBI Taxonomy" id="709343"/>
    <lineage>
        <taxon>Bacteria</taxon>
        <taxon>Pseudomonadati</taxon>
        <taxon>Bacteroidota</taxon>
        <taxon>Cytophagia</taxon>
        <taxon>Cytophagales</taxon>
        <taxon>Cyclobacteriaceae</taxon>
        <taxon>Echinicola</taxon>
    </lineage>
</organism>
<dbReference type="Gene3D" id="3.40.462.20">
    <property type="match status" value="1"/>
</dbReference>
<comment type="similarity">
    <text evidence="2">Belongs to the oxygen-dependent FAD-linked oxidoreductase family.</text>
</comment>